<dbReference type="EMBL" id="SRQM01000040">
    <property type="protein sequence ID" value="KAG6121301.1"/>
    <property type="molecule type" value="Genomic_DNA"/>
</dbReference>
<protein>
    <submittedName>
        <fullName evidence="2">Uncharacterized protein</fullName>
    </submittedName>
</protein>
<keyword evidence="3" id="KW-1185">Reference proteome</keyword>
<organism evidence="2 3">
    <name type="scientific">Claviceps humidiphila</name>
    <dbReference type="NCBI Taxonomy" id="1294629"/>
    <lineage>
        <taxon>Eukaryota</taxon>
        <taxon>Fungi</taxon>
        <taxon>Dikarya</taxon>
        <taxon>Ascomycota</taxon>
        <taxon>Pezizomycotina</taxon>
        <taxon>Sordariomycetes</taxon>
        <taxon>Hypocreomycetidae</taxon>
        <taxon>Hypocreales</taxon>
        <taxon>Clavicipitaceae</taxon>
        <taxon>Claviceps</taxon>
    </lineage>
</organism>
<gene>
    <name evidence="2" type="ORF">E4U13_005029</name>
</gene>
<sequence length="264" mass="30433">MSTCISDDRLYESRLTRVERQLDTLSKKVEDISPKLCNEYMKQCVGTEEQLETKSTEAKDLRSELLSLKKQLQQEKADRQDKVEQLETKSTEAKGLRSELQFLKKQLQQQKADSQEKVAGLTMTIQGLDEDKRKLREVILGNALRHEVSDDEIRQRFVNIRQQIQAIVNSPAYDKTRDFTSDDAEDDFDISWYQEYNSYSLRDRVFVMRSAIYEIIRHCILSGDAFGLAAAGCVSPLECNQEAELDQSLCDFEDLLRTRKGAVV</sequence>
<proteinExistence type="predicted"/>
<accession>A0A9P7TX83</accession>
<evidence type="ECO:0000256" key="1">
    <source>
        <dbReference type="SAM" id="Coils"/>
    </source>
</evidence>
<reference evidence="2 3" key="1">
    <citation type="journal article" date="2020" name="bioRxiv">
        <title>Whole genome comparisons of ergot fungi reveals the divergence and evolution of species within the genus Claviceps are the result of varying mechanisms driving genome evolution and host range expansion.</title>
        <authorList>
            <person name="Wyka S.A."/>
            <person name="Mondo S.J."/>
            <person name="Liu M."/>
            <person name="Dettman J."/>
            <person name="Nalam V."/>
            <person name="Broders K.D."/>
        </authorList>
    </citation>
    <scope>NUCLEOTIDE SEQUENCE [LARGE SCALE GENOMIC DNA]</scope>
    <source>
        <strain evidence="2 3">LM576</strain>
    </source>
</reference>
<evidence type="ECO:0000313" key="2">
    <source>
        <dbReference type="EMBL" id="KAG6121301.1"/>
    </source>
</evidence>
<dbReference type="AlphaFoldDB" id="A0A9P7TX83"/>
<comment type="caution">
    <text evidence="2">The sequence shown here is derived from an EMBL/GenBank/DDBJ whole genome shotgun (WGS) entry which is preliminary data.</text>
</comment>
<evidence type="ECO:0000313" key="3">
    <source>
        <dbReference type="Proteomes" id="UP000732380"/>
    </source>
</evidence>
<feature type="coiled-coil region" evidence="1">
    <location>
        <begin position="44"/>
        <end position="124"/>
    </location>
</feature>
<keyword evidence="1" id="KW-0175">Coiled coil</keyword>
<name>A0A9P7TX83_9HYPO</name>
<dbReference type="Proteomes" id="UP000732380">
    <property type="component" value="Unassembled WGS sequence"/>
</dbReference>